<proteinExistence type="predicted"/>
<dbReference type="InterPro" id="IPR035965">
    <property type="entry name" value="PAS-like_dom_sf"/>
</dbReference>
<dbReference type="Pfam" id="PF00072">
    <property type="entry name" value="Response_reg"/>
    <property type="match status" value="1"/>
</dbReference>
<dbReference type="InterPro" id="IPR000700">
    <property type="entry name" value="PAS-assoc_C"/>
</dbReference>
<accession>A0A842HHF6</accession>
<evidence type="ECO:0000313" key="13">
    <source>
        <dbReference type="Proteomes" id="UP000546464"/>
    </source>
</evidence>
<evidence type="ECO:0000259" key="10">
    <source>
        <dbReference type="PROSITE" id="PS50112"/>
    </source>
</evidence>
<dbReference type="PRINTS" id="PR00344">
    <property type="entry name" value="BCTRLSENSOR"/>
</dbReference>
<evidence type="ECO:0000256" key="6">
    <source>
        <dbReference type="PROSITE-ProRule" id="PRU00169"/>
    </source>
</evidence>
<dbReference type="SMART" id="SM00448">
    <property type="entry name" value="REC"/>
    <property type="match status" value="2"/>
</dbReference>
<dbReference type="NCBIfam" id="TIGR00229">
    <property type="entry name" value="sensory_box"/>
    <property type="match status" value="5"/>
</dbReference>
<evidence type="ECO:0000256" key="1">
    <source>
        <dbReference type="ARBA" id="ARBA00000085"/>
    </source>
</evidence>
<dbReference type="SMART" id="SM00387">
    <property type="entry name" value="HATPase_c"/>
    <property type="match status" value="1"/>
</dbReference>
<dbReference type="CDD" id="cd00130">
    <property type="entry name" value="PAS"/>
    <property type="match status" value="4"/>
</dbReference>
<dbReference type="Gene3D" id="3.40.50.2300">
    <property type="match status" value="2"/>
</dbReference>
<dbReference type="Gene3D" id="3.30.450.20">
    <property type="entry name" value="PAS domain"/>
    <property type="match status" value="5"/>
</dbReference>
<dbReference type="RefSeq" id="WP_185675641.1">
    <property type="nucleotide sequence ID" value="NZ_JACHVB010000032.1"/>
</dbReference>
<feature type="domain" description="PAS" evidence="10">
    <location>
        <begin position="644"/>
        <end position="690"/>
    </location>
</feature>
<feature type="domain" description="Response regulatory" evidence="9">
    <location>
        <begin position="1034"/>
        <end position="1150"/>
    </location>
</feature>
<feature type="modified residue" description="4-aspartylphosphate" evidence="6">
    <location>
        <position position="1085"/>
    </location>
</feature>
<feature type="domain" description="Response regulatory" evidence="9">
    <location>
        <begin position="6"/>
        <end position="122"/>
    </location>
</feature>
<dbReference type="SMART" id="SM00086">
    <property type="entry name" value="PAC"/>
    <property type="match status" value="5"/>
</dbReference>
<feature type="coiled-coil region" evidence="7">
    <location>
        <begin position="753"/>
        <end position="780"/>
    </location>
</feature>
<dbReference type="Pfam" id="PF02518">
    <property type="entry name" value="HATPase_c"/>
    <property type="match status" value="1"/>
</dbReference>
<dbReference type="SUPFAM" id="SSF52172">
    <property type="entry name" value="CheY-like"/>
    <property type="match status" value="2"/>
</dbReference>
<dbReference type="Proteomes" id="UP000546464">
    <property type="component" value="Unassembled WGS sequence"/>
</dbReference>
<feature type="modified residue" description="4-aspartylphosphate" evidence="6">
    <location>
        <position position="57"/>
    </location>
</feature>
<keyword evidence="13" id="KW-1185">Reference proteome</keyword>
<dbReference type="PROSITE" id="PS50112">
    <property type="entry name" value="PAS"/>
    <property type="match status" value="4"/>
</dbReference>
<dbReference type="GO" id="GO:0000155">
    <property type="term" value="F:phosphorelay sensor kinase activity"/>
    <property type="evidence" value="ECO:0007669"/>
    <property type="project" value="InterPro"/>
</dbReference>
<dbReference type="InterPro" id="IPR003594">
    <property type="entry name" value="HATPase_dom"/>
</dbReference>
<dbReference type="InterPro" id="IPR036097">
    <property type="entry name" value="HisK_dim/P_sf"/>
</dbReference>
<evidence type="ECO:0000256" key="7">
    <source>
        <dbReference type="SAM" id="Coils"/>
    </source>
</evidence>
<dbReference type="InterPro" id="IPR036890">
    <property type="entry name" value="HATPase_C_sf"/>
</dbReference>
<dbReference type="CDD" id="cd00156">
    <property type="entry name" value="REC"/>
    <property type="match status" value="2"/>
</dbReference>
<feature type="domain" description="Histidine kinase" evidence="8">
    <location>
        <begin position="789"/>
        <end position="1013"/>
    </location>
</feature>
<dbReference type="Gene3D" id="2.10.70.100">
    <property type="match status" value="1"/>
</dbReference>
<feature type="domain" description="PAC" evidence="11">
    <location>
        <begin position="338"/>
        <end position="392"/>
    </location>
</feature>
<feature type="domain" description="PAC" evidence="11">
    <location>
        <begin position="715"/>
        <end position="769"/>
    </location>
</feature>
<reference evidence="12 13" key="1">
    <citation type="submission" date="2020-07" db="EMBL/GenBank/DDBJ databases">
        <authorList>
            <person name="Feng X."/>
        </authorList>
    </citation>
    <scope>NUCLEOTIDE SEQUENCE [LARGE SCALE GENOMIC DNA]</scope>
    <source>
        <strain evidence="12 13">JCM31066</strain>
    </source>
</reference>
<feature type="domain" description="PAS" evidence="10">
    <location>
        <begin position="155"/>
        <end position="215"/>
    </location>
</feature>
<dbReference type="InterPro" id="IPR001610">
    <property type="entry name" value="PAC"/>
</dbReference>
<dbReference type="SUPFAM" id="SSF47384">
    <property type="entry name" value="Homodimeric domain of signal transducing histidine kinase"/>
    <property type="match status" value="1"/>
</dbReference>
<name>A0A842HHF6_9BACT</name>
<dbReference type="PANTHER" id="PTHR43304">
    <property type="entry name" value="PHYTOCHROME-LIKE PROTEIN CPH1"/>
    <property type="match status" value="1"/>
</dbReference>
<sequence>MSKALDILHIEDSEDDFLLVRRALRELEFEVEAKRVDSFIALKQALAERDWDLILCDHHIPGLRMEDAFALALENNPMRPFILVTGAIGDEATADIMRLGVNDIVLKENLKRLPSVILRNMREADIRQEIRVAQKSLRESQLRYQTLWENSTTGYMLTSKGIIVDCNQTLCDQWGYAKEEIVGKTPGEFSPSLQPNSKSSLEQARRLYDDAAAASQPTFRWVHQHRDGTPIHYSVTLNRLRLGERWLVVGGLLDISEQVATQETLALQDRALQCTNNGVVICRYDGKANPITWANAAFLRMSGYTMEEILGQDSLFLQIEDASEKDIREIHETMARGRSTTTTLKSHRKSGHVFWNELRFDPVYSENGNLTHYIVIQRDITEQVQAEEMVRRSEAVMHAAGEIARIGGWEIDLVNNKISWTDITRQIHGVDEDFQPTLETALSFFPQPYRSQVAKHVENAAKSDSSYDFEAPLITAQGTLIWVRAIGKSIFEEGRCVRLQGAIQDITERKAIEHAVEQSRQRLAMAIELGNLGVWDYDIKEKRLILEDSWYKLFGYSRNDPFDQLDNMLDLIPEDERGHLKFVFRRLLNGQDENLTEECFIRCQDGSFRRALVRAQALRDNEGHLSQIVGNVWDIDERWRAEERLRLFQRLNNQSPSCVVVTDPKGNIEYVNDTFCRITGYTREEALGHNPRILKSDRMSKDHYRKLWDTISHGREWQGEFLNKKKNGEYYWERATIFPIKGRNGTITHFAAAKEDITELKENEAKREELNKQVLQLQRMETIGTLAGGIAHDFNNLLGAIRGWTELAQRHANGNDDALEDLRHVLVATKRARALVEQILTFSRESIGNMIPIDPALVANEAMNMLRSIIPSTIIIKKNIPEGLGMIKADPSQFHQVIFNLCTNAAQAMGDAGGELEVTLSKCILPKTAPDAPTGFPGGNCLCLKVSDTGPGIPKEHLSRIFEPFFTTKPVGEGTGLGLSVVHGIVTSHSGQVTVESTSGKGATFLLNFPCIQDNTAETAAPEVEEKPRSGSERILLVDDEKEIINVMQRHLTFLGYDVTIFSDSTEAAEAVMRQPTSFDIVVTDQVMPNVTGLELVERIRRVKKDMPAVIMTGFSRTVSPERIEALGRASLIMKPYSLTDLTKTIRALLES</sequence>
<dbReference type="PROSITE" id="PS50110">
    <property type="entry name" value="RESPONSE_REGULATORY"/>
    <property type="match status" value="2"/>
</dbReference>
<feature type="domain" description="PAC" evidence="11">
    <location>
        <begin position="594"/>
        <end position="647"/>
    </location>
</feature>
<gene>
    <name evidence="12" type="ORF">H5P28_10405</name>
</gene>
<dbReference type="EC" id="2.7.13.3" evidence="2"/>
<keyword evidence="4" id="KW-0808">Transferase</keyword>
<feature type="domain" description="PAS" evidence="10">
    <location>
        <begin position="519"/>
        <end position="591"/>
    </location>
</feature>
<dbReference type="PROSITE" id="PS50109">
    <property type="entry name" value="HIS_KIN"/>
    <property type="match status" value="1"/>
</dbReference>
<dbReference type="SMART" id="SM00091">
    <property type="entry name" value="PAS"/>
    <property type="match status" value="4"/>
</dbReference>
<dbReference type="Pfam" id="PF00512">
    <property type="entry name" value="HisKA"/>
    <property type="match status" value="1"/>
</dbReference>
<dbReference type="EMBL" id="JACHVB010000032">
    <property type="protein sequence ID" value="MBC2594671.1"/>
    <property type="molecule type" value="Genomic_DNA"/>
</dbReference>
<evidence type="ECO:0000313" key="12">
    <source>
        <dbReference type="EMBL" id="MBC2594671.1"/>
    </source>
</evidence>
<dbReference type="PROSITE" id="PS50113">
    <property type="entry name" value="PAC"/>
    <property type="match status" value="4"/>
</dbReference>
<dbReference type="Gene3D" id="3.30.565.10">
    <property type="entry name" value="Histidine kinase-like ATPase, C-terminal domain"/>
    <property type="match status" value="1"/>
</dbReference>
<dbReference type="Pfam" id="PF08447">
    <property type="entry name" value="PAS_3"/>
    <property type="match status" value="2"/>
</dbReference>
<evidence type="ECO:0000259" key="8">
    <source>
        <dbReference type="PROSITE" id="PS50109"/>
    </source>
</evidence>
<keyword evidence="5" id="KW-0418">Kinase</keyword>
<comment type="caution">
    <text evidence="12">The sequence shown here is derived from an EMBL/GenBank/DDBJ whole genome shotgun (WGS) entry which is preliminary data.</text>
</comment>
<evidence type="ECO:0000259" key="9">
    <source>
        <dbReference type="PROSITE" id="PS50110"/>
    </source>
</evidence>
<evidence type="ECO:0000259" key="11">
    <source>
        <dbReference type="PROSITE" id="PS50113"/>
    </source>
</evidence>
<evidence type="ECO:0000256" key="2">
    <source>
        <dbReference type="ARBA" id="ARBA00012438"/>
    </source>
</evidence>
<evidence type="ECO:0000256" key="4">
    <source>
        <dbReference type="ARBA" id="ARBA00022679"/>
    </source>
</evidence>
<dbReference type="InterPro" id="IPR011006">
    <property type="entry name" value="CheY-like_superfamily"/>
</dbReference>
<dbReference type="SMART" id="SM00388">
    <property type="entry name" value="HisKA"/>
    <property type="match status" value="1"/>
</dbReference>
<dbReference type="InterPro" id="IPR001789">
    <property type="entry name" value="Sig_transdc_resp-reg_receiver"/>
</dbReference>
<dbReference type="AlphaFoldDB" id="A0A842HHF6"/>
<dbReference type="InterPro" id="IPR005467">
    <property type="entry name" value="His_kinase_dom"/>
</dbReference>
<feature type="domain" description="PAC" evidence="11">
    <location>
        <begin position="467"/>
        <end position="518"/>
    </location>
</feature>
<feature type="domain" description="PAS" evidence="10">
    <location>
        <begin position="264"/>
        <end position="338"/>
    </location>
</feature>
<evidence type="ECO:0000256" key="5">
    <source>
        <dbReference type="ARBA" id="ARBA00022777"/>
    </source>
</evidence>
<dbReference type="Pfam" id="PF13426">
    <property type="entry name" value="PAS_9"/>
    <property type="match status" value="3"/>
</dbReference>
<dbReference type="InterPro" id="IPR052162">
    <property type="entry name" value="Sensor_kinase/Photoreceptor"/>
</dbReference>
<dbReference type="Gene3D" id="1.10.287.130">
    <property type="match status" value="1"/>
</dbReference>
<dbReference type="InterPro" id="IPR000014">
    <property type="entry name" value="PAS"/>
</dbReference>
<dbReference type="InterPro" id="IPR004358">
    <property type="entry name" value="Sig_transdc_His_kin-like_C"/>
</dbReference>
<organism evidence="12 13">
    <name type="scientific">Ruficoccus amylovorans</name>
    <dbReference type="NCBI Taxonomy" id="1804625"/>
    <lineage>
        <taxon>Bacteria</taxon>
        <taxon>Pseudomonadati</taxon>
        <taxon>Verrucomicrobiota</taxon>
        <taxon>Opitutia</taxon>
        <taxon>Puniceicoccales</taxon>
        <taxon>Cerasicoccaceae</taxon>
        <taxon>Ruficoccus</taxon>
    </lineage>
</organism>
<keyword evidence="3 6" id="KW-0597">Phosphoprotein</keyword>
<comment type="catalytic activity">
    <reaction evidence="1">
        <text>ATP + protein L-histidine = ADP + protein N-phospho-L-histidine.</text>
        <dbReference type="EC" id="2.7.13.3"/>
    </reaction>
</comment>
<protein>
    <recommendedName>
        <fullName evidence="2">histidine kinase</fullName>
        <ecNumber evidence="2">2.7.13.3</ecNumber>
    </recommendedName>
</protein>
<evidence type="ECO:0000256" key="3">
    <source>
        <dbReference type="ARBA" id="ARBA00022553"/>
    </source>
</evidence>
<dbReference type="InterPro" id="IPR003661">
    <property type="entry name" value="HisK_dim/P_dom"/>
</dbReference>
<dbReference type="CDD" id="cd00082">
    <property type="entry name" value="HisKA"/>
    <property type="match status" value="1"/>
</dbReference>
<dbReference type="SUPFAM" id="SSF55785">
    <property type="entry name" value="PYP-like sensor domain (PAS domain)"/>
    <property type="match status" value="5"/>
</dbReference>
<dbReference type="InterPro" id="IPR013655">
    <property type="entry name" value="PAS_fold_3"/>
</dbReference>
<keyword evidence="7" id="KW-0175">Coiled coil</keyword>
<dbReference type="PANTHER" id="PTHR43304:SF1">
    <property type="entry name" value="PAC DOMAIN-CONTAINING PROTEIN"/>
    <property type="match status" value="1"/>
</dbReference>
<dbReference type="SUPFAM" id="SSF55874">
    <property type="entry name" value="ATPase domain of HSP90 chaperone/DNA topoisomerase II/histidine kinase"/>
    <property type="match status" value="1"/>
</dbReference>